<feature type="region of interest" description="Disordered" evidence="1">
    <location>
        <begin position="192"/>
        <end position="216"/>
    </location>
</feature>
<reference evidence="2 3" key="1">
    <citation type="submission" date="2023-02" db="EMBL/GenBank/DDBJ databases">
        <title>Genome Sequence of L. cardiaca H63T.</title>
        <authorList>
            <person name="Lopez A.E."/>
            <person name="Cianciotto N.P."/>
        </authorList>
    </citation>
    <scope>NUCLEOTIDE SEQUENCE [LARGE SCALE GENOMIC DNA]</scope>
    <source>
        <strain evidence="2 3">H63</strain>
    </source>
</reference>
<sequence length="216" mass="24262">MTKYVISELLSMENPYEKLIEEGDSLRESKEAIDALSPKELADLVSKIMLGCPSEKFSELNKKVSRTLVGTKFSQTVGQACVLSRLLETLNGETPHQAFQRDFDVSLFHKFSYLVAAVIPDMDSISEKLAQTAPQEKLSAISRQMTLLRSMTCGKQTLEQKCTQFTQIAEERRAQTKETYVSLGNSRDSVFATDERQKDQVSSSCEKETRVESSLI</sequence>
<proteinExistence type="predicted"/>
<name>A0ABY8AQJ1_9GAMM</name>
<evidence type="ECO:0008006" key="4">
    <source>
        <dbReference type="Google" id="ProtNLM"/>
    </source>
</evidence>
<dbReference type="EMBL" id="CP119078">
    <property type="protein sequence ID" value="WED42915.1"/>
    <property type="molecule type" value="Genomic_DNA"/>
</dbReference>
<keyword evidence="3" id="KW-1185">Reference proteome</keyword>
<dbReference type="Proteomes" id="UP001222087">
    <property type="component" value="Chromosome"/>
</dbReference>
<protein>
    <recommendedName>
        <fullName evidence="4">Dot/Icm T4SS effector</fullName>
    </recommendedName>
</protein>
<evidence type="ECO:0000256" key="1">
    <source>
        <dbReference type="SAM" id="MobiDB-lite"/>
    </source>
</evidence>
<evidence type="ECO:0000313" key="2">
    <source>
        <dbReference type="EMBL" id="WED42915.1"/>
    </source>
</evidence>
<organism evidence="2 3">
    <name type="scientific">Legionella cardiaca</name>
    <dbReference type="NCBI Taxonomy" id="1071983"/>
    <lineage>
        <taxon>Bacteria</taxon>
        <taxon>Pseudomonadati</taxon>
        <taxon>Pseudomonadota</taxon>
        <taxon>Gammaproteobacteria</taxon>
        <taxon>Legionellales</taxon>
        <taxon>Legionellaceae</taxon>
        <taxon>Legionella</taxon>
    </lineage>
</organism>
<dbReference type="RefSeq" id="WP_275088731.1">
    <property type="nucleotide sequence ID" value="NZ_CP119078.1"/>
</dbReference>
<feature type="compositionally biased region" description="Basic and acidic residues" evidence="1">
    <location>
        <begin position="193"/>
        <end position="216"/>
    </location>
</feature>
<accession>A0ABY8AQJ1</accession>
<gene>
    <name evidence="2" type="ORF">PXX05_13585</name>
</gene>
<evidence type="ECO:0000313" key="3">
    <source>
        <dbReference type="Proteomes" id="UP001222087"/>
    </source>
</evidence>